<gene>
    <name evidence="1" type="ORF">L2E82_30670</name>
</gene>
<accession>A0ACB9D168</accession>
<reference evidence="2" key="1">
    <citation type="journal article" date="2022" name="Mol. Ecol. Resour.">
        <title>The genomes of chicory, endive, great burdock and yacon provide insights into Asteraceae palaeo-polyploidization history and plant inulin production.</title>
        <authorList>
            <person name="Fan W."/>
            <person name="Wang S."/>
            <person name="Wang H."/>
            <person name="Wang A."/>
            <person name="Jiang F."/>
            <person name="Liu H."/>
            <person name="Zhao H."/>
            <person name="Xu D."/>
            <person name="Zhang Y."/>
        </authorList>
    </citation>
    <scope>NUCLEOTIDE SEQUENCE [LARGE SCALE GENOMIC DNA]</scope>
    <source>
        <strain evidence="2">cv. Punajuju</strain>
    </source>
</reference>
<dbReference type="Proteomes" id="UP001055811">
    <property type="component" value="Linkage Group LG05"/>
</dbReference>
<name>A0ACB9D168_CICIN</name>
<evidence type="ECO:0000313" key="2">
    <source>
        <dbReference type="Proteomes" id="UP001055811"/>
    </source>
</evidence>
<proteinExistence type="predicted"/>
<protein>
    <submittedName>
        <fullName evidence="1">Uncharacterized protein</fullName>
    </submittedName>
</protein>
<sequence>MENEVRQERGTVVDIVCITLILQVFGFTLILQVFIRLNRLQARIGRTLPASRSTGSLPSPLSRALAIPTPTTSADHRSSTNHSGDLRSVSLEPDIEPINHRYLLLSLSRRRTAVIHSTSRSHQKKASTTVVRRDPKSVFSSFDFDLLAPYWLASSRVLGVSPDLLVCWLEFLACLSDLLVFVRSVRFRN</sequence>
<reference evidence="1 2" key="2">
    <citation type="journal article" date="2022" name="Mol. Ecol. Resour.">
        <title>The genomes of chicory, endive, great burdock and yacon provide insights into Asteraceae paleo-polyploidization history and plant inulin production.</title>
        <authorList>
            <person name="Fan W."/>
            <person name="Wang S."/>
            <person name="Wang H."/>
            <person name="Wang A."/>
            <person name="Jiang F."/>
            <person name="Liu H."/>
            <person name="Zhao H."/>
            <person name="Xu D."/>
            <person name="Zhang Y."/>
        </authorList>
    </citation>
    <scope>NUCLEOTIDE SEQUENCE [LARGE SCALE GENOMIC DNA]</scope>
    <source>
        <strain evidence="2">cv. Punajuju</strain>
        <tissue evidence="1">Leaves</tissue>
    </source>
</reference>
<comment type="caution">
    <text evidence="1">The sequence shown here is derived from an EMBL/GenBank/DDBJ whole genome shotgun (WGS) entry which is preliminary data.</text>
</comment>
<keyword evidence="2" id="KW-1185">Reference proteome</keyword>
<evidence type="ECO:0000313" key="1">
    <source>
        <dbReference type="EMBL" id="KAI3740245.1"/>
    </source>
</evidence>
<organism evidence="1 2">
    <name type="scientific">Cichorium intybus</name>
    <name type="common">Chicory</name>
    <dbReference type="NCBI Taxonomy" id="13427"/>
    <lineage>
        <taxon>Eukaryota</taxon>
        <taxon>Viridiplantae</taxon>
        <taxon>Streptophyta</taxon>
        <taxon>Embryophyta</taxon>
        <taxon>Tracheophyta</taxon>
        <taxon>Spermatophyta</taxon>
        <taxon>Magnoliopsida</taxon>
        <taxon>eudicotyledons</taxon>
        <taxon>Gunneridae</taxon>
        <taxon>Pentapetalae</taxon>
        <taxon>asterids</taxon>
        <taxon>campanulids</taxon>
        <taxon>Asterales</taxon>
        <taxon>Asteraceae</taxon>
        <taxon>Cichorioideae</taxon>
        <taxon>Cichorieae</taxon>
        <taxon>Cichoriinae</taxon>
        <taxon>Cichorium</taxon>
    </lineage>
</organism>
<dbReference type="EMBL" id="CM042013">
    <property type="protein sequence ID" value="KAI3740245.1"/>
    <property type="molecule type" value="Genomic_DNA"/>
</dbReference>